<accession>A0A3B1DEX4</accession>
<reference evidence="1" key="1">
    <citation type="submission" date="2018-06" db="EMBL/GenBank/DDBJ databases">
        <authorList>
            <person name="Zhirakovskaya E."/>
        </authorList>
    </citation>
    <scope>NUCLEOTIDE SEQUENCE</scope>
</reference>
<sequence>LADGARWIWDEQEKQFPGAEGVLDIFHAIEHVAATAKTLFGEGTSEAKTWTDSGRSALLHGGWDGIVEQISETKLLVTTDSDRESLRQLEEYLLKQADHLYYKERLAEGRSIGSGQIEGACKNLIGRRLKQTGARWKIRRVNRIASLCSLVYSDLWNTYWTTTPA</sequence>
<feature type="non-terminal residue" evidence="1">
    <location>
        <position position="1"/>
    </location>
</feature>
<evidence type="ECO:0000313" key="1">
    <source>
        <dbReference type="EMBL" id="VAX40889.1"/>
    </source>
</evidence>
<dbReference type="AlphaFoldDB" id="A0A3B1DEX4"/>
<proteinExistence type="predicted"/>
<evidence type="ECO:0008006" key="2">
    <source>
        <dbReference type="Google" id="ProtNLM"/>
    </source>
</evidence>
<name>A0A3B1DEX4_9ZZZZ</name>
<dbReference type="EMBL" id="UOGL01000490">
    <property type="protein sequence ID" value="VAX40889.1"/>
    <property type="molecule type" value="Genomic_DNA"/>
</dbReference>
<protein>
    <recommendedName>
        <fullName evidence="2">Mobile element protein</fullName>
    </recommendedName>
</protein>
<organism evidence="1">
    <name type="scientific">hydrothermal vent metagenome</name>
    <dbReference type="NCBI Taxonomy" id="652676"/>
    <lineage>
        <taxon>unclassified sequences</taxon>
        <taxon>metagenomes</taxon>
        <taxon>ecological metagenomes</taxon>
    </lineage>
</organism>
<gene>
    <name evidence="1" type="ORF">MNBD_PLANCTO02-883</name>
</gene>